<feature type="region of interest" description="Disordered" evidence="1">
    <location>
        <begin position="114"/>
        <end position="136"/>
    </location>
</feature>
<evidence type="ECO:0000259" key="3">
    <source>
        <dbReference type="Pfam" id="PF13340"/>
    </source>
</evidence>
<evidence type="ECO:0000313" key="4">
    <source>
        <dbReference type="EMBL" id="AKB52632.1"/>
    </source>
</evidence>
<evidence type="ECO:0000256" key="1">
    <source>
        <dbReference type="SAM" id="MobiDB-lite"/>
    </source>
</evidence>
<dbReference type="PANTHER" id="PTHR30007">
    <property type="entry name" value="PHP DOMAIN PROTEIN"/>
    <property type="match status" value="1"/>
</dbReference>
<proteinExistence type="predicted"/>
<accession>A0A0E3QQ03</accession>
<dbReference type="InterPro" id="IPR002559">
    <property type="entry name" value="Transposase_11"/>
</dbReference>
<dbReference type="RefSeq" id="WP_011306353.1">
    <property type="nucleotide sequence ID" value="NZ_CP009526.1"/>
</dbReference>
<dbReference type="PATRIC" id="fig|1434109.4.peg.4384"/>
<dbReference type="GO" id="GO:0004803">
    <property type="term" value="F:transposase activity"/>
    <property type="evidence" value="ECO:0007669"/>
    <property type="project" value="InterPro"/>
</dbReference>
<organism evidence="4 5">
    <name type="scientific">Methanosarcina barkeri str. Wiesmoor</name>
    <dbReference type="NCBI Taxonomy" id="1434109"/>
    <lineage>
        <taxon>Archaea</taxon>
        <taxon>Methanobacteriati</taxon>
        <taxon>Methanobacteriota</taxon>
        <taxon>Stenosarchaea group</taxon>
        <taxon>Methanomicrobia</taxon>
        <taxon>Methanosarcinales</taxon>
        <taxon>Methanosarcinaceae</taxon>
        <taxon>Methanosarcina</taxon>
    </lineage>
</organism>
<dbReference type="GeneID" id="24824996"/>
<dbReference type="InterPro" id="IPR025161">
    <property type="entry name" value="IS402-like_dom"/>
</dbReference>
<name>A0A0E3QQ03_METBA</name>
<dbReference type="PANTHER" id="PTHR30007:SF0">
    <property type="entry name" value="TRANSPOSASE"/>
    <property type="match status" value="1"/>
</dbReference>
<dbReference type="AlphaFoldDB" id="A0A0E3QQ03"/>
<dbReference type="KEGG" id="mbw:MSBRW_3379"/>
<evidence type="ECO:0000259" key="2">
    <source>
        <dbReference type="Pfam" id="PF01609"/>
    </source>
</evidence>
<dbReference type="Pfam" id="PF13340">
    <property type="entry name" value="DUF4096"/>
    <property type="match status" value="1"/>
</dbReference>
<dbReference type="GO" id="GO:0003677">
    <property type="term" value="F:DNA binding"/>
    <property type="evidence" value="ECO:0007669"/>
    <property type="project" value="InterPro"/>
</dbReference>
<dbReference type="HOGENOM" id="CLU_055261_1_0_2"/>
<dbReference type="NCBIfam" id="NF033580">
    <property type="entry name" value="transpos_IS5_3"/>
    <property type="match status" value="1"/>
</dbReference>
<sequence length="272" mass="31685">MSTRKNGHDYEISNDFWNKIKPLLPLPKSKKKPGRPRKDDKRILSGILYLLRTGCQWKSLPRFYGAPSTVHDRFQEWQRSGFFEKMWQSGLMEYENKNGLEWEWQAIDGAMTKAPLGGSGTGANPTDRGKKGTKRSILTDGKGIPLSVTVDGANRHDKKLVKRTLDAIIFERPFPDEGIQNMCMDKGYDFPDIRELVKEYGYTAHIKSRGEENIRIEIPGFRARRWVVERTHSWLNRFRRLLIRWEKKIENYLAMLHFACAWITFRAAGFFG</sequence>
<protein>
    <submittedName>
        <fullName evidence="4">Mobile element protein</fullName>
    </submittedName>
</protein>
<dbReference type="EMBL" id="CP009526">
    <property type="protein sequence ID" value="AKB52632.1"/>
    <property type="molecule type" value="Genomic_DNA"/>
</dbReference>
<dbReference type="Pfam" id="PF01609">
    <property type="entry name" value="DDE_Tnp_1"/>
    <property type="match status" value="1"/>
</dbReference>
<dbReference type="GO" id="GO:0006313">
    <property type="term" value="P:DNA transposition"/>
    <property type="evidence" value="ECO:0007669"/>
    <property type="project" value="InterPro"/>
</dbReference>
<dbReference type="Proteomes" id="UP000033038">
    <property type="component" value="Chromosome"/>
</dbReference>
<feature type="domain" description="Transposase IS4-like" evidence="2">
    <location>
        <begin position="106"/>
        <end position="262"/>
    </location>
</feature>
<gene>
    <name evidence="4" type="ORF">MSBRW_3379</name>
</gene>
<evidence type="ECO:0000313" key="5">
    <source>
        <dbReference type="Proteomes" id="UP000033038"/>
    </source>
</evidence>
<reference evidence="4 5" key="1">
    <citation type="submission" date="2014-07" db="EMBL/GenBank/DDBJ databases">
        <title>Methanogenic archaea and the global carbon cycle.</title>
        <authorList>
            <person name="Henriksen J.R."/>
            <person name="Luke J."/>
            <person name="Reinhart S."/>
            <person name="Benedict M.N."/>
            <person name="Youngblut N.D."/>
            <person name="Metcalf M.E."/>
            <person name="Whitaker R.J."/>
            <person name="Metcalf W.W."/>
        </authorList>
    </citation>
    <scope>NUCLEOTIDE SEQUENCE [LARGE SCALE GENOMIC DNA]</scope>
    <source>
        <strain evidence="4 5">Wiesmoor</strain>
    </source>
</reference>
<feature type="domain" description="Insertion element IS402-like" evidence="3">
    <location>
        <begin position="13"/>
        <end position="87"/>
    </location>
</feature>